<proteinExistence type="predicted"/>
<sequence>MDLMTTPQHRKLVLNCHKRTGKLTENNSGTPAPMTGRRGHSCSRPAQLHQLKLPTGYQTLPSQIPPRRGFNKPHSYYDVATLLFN</sequence>
<accession>A0A1I7WVC6</accession>
<dbReference type="Proteomes" id="UP000095283">
    <property type="component" value="Unplaced"/>
</dbReference>
<reference evidence="3" key="1">
    <citation type="submission" date="2016-11" db="UniProtKB">
        <authorList>
            <consortium name="WormBaseParasite"/>
        </authorList>
    </citation>
    <scope>IDENTIFICATION</scope>
</reference>
<protein>
    <submittedName>
        <fullName evidence="3">Uncharacterized protein</fullName>
    </submittedName>
</protein>
<dbReference type="WBParaSite" id="Hba_09116">
    <property type="protein sequence ID" value="Hba_09116"/>
    <property type="gene ID" value="Hba_09116"/>
</dbReference>
<evidence type="ECO:0000313" key="3">
    <source>
        <dbReference type="WBParaSite" id="Hba_09116"/>
    </source>
</evidence>
<dbReference type="AlphaFoldDB" id="A0A1I7WVC6"/>
<organism evidence="2 3">
    <name type="scientific">Heterorhabditis bacteriophora</name>
    <name type="common">Entomopathogenic nematode worm</name>
    <dbReference type="NCBI Taxonomy" id="37862"/>
    <lineage>
        <taxon>Eukaryota</taxon>
        <taxon>Metazoa</taxon>
        <taxon>Ecdysozoa</taxon>
        <taxon>Nematoda</taxon>
        <taxon>Chromadorea</taxon>
        <taxon>Rhabditida</taxon>
        <taxon>Rhabditina</taxon>
        <taxon>Rhabditomorpha</taxon>
        <taxon>Strongyloidea</taxon>
        <taxon>Heterorhabditidae</taxon>
        <taxon>Heterorhabditis</taxon>
    </lineage>
</organism>
<name>A0A1I7WVC6_HETBA</name>
<keyword evidence="2" id="KW-1185">Reference proteome</keyword>
<evidence type="ECO:0000313" key="2">
    <source>
        <dbReference type="Proteomes" id="UP000095283"/>
    </source>
</evidence>
<feature type="region of interest" description="Disordered" evidence="1">
    <location>
        <begin position="20"/>
        <end position="42"/>
    </location>
</feature>
<evidence type="ECO:0000256" key="1">
    <source>
        <dbReference type="SAM" id="MobiDB-lite"/>
    </source>
</evidence>